<gene>
    <name evidence="1" type="ORF">MarbSA_19280</name>
</gene>
<dbReference type="Proteomes" id="UP000825015">
    <property type="component" value="Chromosome"/>
</dbReference>
<proteinExistence type="predicted"/>
<reference evidence="1" key="1">
    <citation type="submission" date="2019-06" db="EMBL/GenBank/DDBJ databases">
        <title>Complete genome sequence of Methanobrevibacter arboriphilus strain SA.</title>
        <authorList>
            <person name="Asakawa S."/>
        </authorList>
    </citation>
    <scope>NUCLEOTIDE SEQUENCE</scope>
    <source>
        <strain evidence="1">SA</strain>
    </source>
</reference>
<sequence length="255" mass="30330">MYKEINICYNKYYFMNNRSYYILISGLLILSIIAFILDGYGFQLGDTIAISSSLLAFMGLIYTNYRNDIMVRKQVEKADERLQIQLKTEVDNLTVELANQDERLKKELEEQKEVIREQLRYSEKNLKLELRYKDKERVLLDLFDLLFKNKDSLEDIESESLVKSTDSVIESRKNIYYSFEITRHNIHDFYYMPKNIRHLIDDYCSTINNVKDQASNNPDFSKDKSIILNSQLLKHLNKIYESVEEDLDIKMDRFG</sequence>
<dbReference type="EMBL" id="AP019779">
    <property type="protein sequence ID" value="BBL62888.1"/>
    <property type="molecule type" value="Genomic_DNA"/>
</dbReference>
<accession>A0ACA8R7G2</accession>
<organism evidence="1 2">
    <name type="scientific">Methanobrevibacter arboriphilus</name>
    <dbReference type="NCBI Taxonomy" id="39441"/>
    <lineage>
        <taxon>Archaea</taxon>
        <taxon>Methanobacteriati</taxon>
        <taxon>Methanobacteriota</taxon>
        <taxon>Methanomada group</taxon>
        <taxon>Methanobacteria</taxon>
        <taxon>Methanobacteriales</taxon>
        <taxon>Methanobacteriaceae</taxon>
        <taxon>Methanobrevibacter</taxon>
    </lineage>
</organism>
<name>A0ACA8R7G2_METAZ</name>
<evidence type="ECO:0000313" key="2">
    <source>
        <dbReference type="Proteomes" id="UP000825015"/>
    </source>
</evidence>
<keyword evidence="2" id="KW-1185">Reference proteome</keyword>
<evidence type="ECO:0000313" key="1">
    <source>
        <dbReference type="EMBL" id="BBL62888.1"/>
    </source>
</evidence>
<protein>
    <submittedName>
        <fullName evidence="1">Uncharacterized protein</fullName>
    </submittedName>
</protein>